<reference evidence="3 5" key="1">
    <citation type="journal article" date="2016" name="Sci. Rep.">
        <title>Whole genome sequencing identifies a novel species of the genus Capnocytophaga isolated from dog and cat bite wounds in humans.</title>
        <authorList>
            <person name="Zangenah S."/>
            <person name="Abbasi N."/>
            <person name="Andersson A.F."/>
            <person name="Bergman P."/>
        </authorList>
    </citation>
    <scope>NUCLEOTIDE SEQUENCE [LARGE SCALE GENOMIC DNA]</scope>
    <source>
        <strain evidence="3 5">W5</strain>
    </source>
</reference>
<reference evidence="4" key="3">
    <citation type="submission" date="2017-06" db="EMBL/GenBank/DDBJ databases">
        <title>Capnocytophaga spp. assemblies.</title>
        <authorList>
            <person name="Gulvik C.A."/>
        </authorList>
    </citation>
    <scope>NUCLEOTIDE SEQUENCE [LARGE SCALE GENOMIC DNA]</scope>
    <source>
        <strain evidence="4">H2177</strain>
    </source>
</reference>
<accession>A0A250FTF5</accession>
<dbReference type="Proteomes" id="UP000217348">
    <property type="component" value="Chromosome"/>
</dbReference>
<dbReference type="Proteomes" id="UP001622370">
    <property type="component" value="Unassembled WGS sequence"/>
</dbReference>
<sequence>MKKLILTFGFIFICGFLAAQQGNSSISKAYSPNNWTFGGNVGLSGGSYGLGVFITPRVGYKISESFEIAMNLNYTFQSTEYYKNNLLGFGPSVSYYIGRNFFANSSFQHYFVSQKHKTTKASYNARENALYIGGGYMQHLGGRAYMQLGLSYNVLYDKNKSIFSTGFIPNVGIVVGL</sequence>
<keyword evidence="1" id="KW-0732">Signal</keyword>
<evidence type="ECO:0000313" key="5">
    <source>
        <dbReference type="Proteomes" id="UP001622370"/>
    </source>
</evidence>
<proteinExistence type="predicted"/>
<name>A0A250FTF5_9FLAO</name>
<dbReference type="RefSeq" id="WP_095894580.1">
    <property type="nucleotide sequence ID" value="NZ_BOPJ01000002.1"/>
</dbReference>
<dbReference type="EMBL" id="CP022387">
    <property type="protein sequence ID" value="ATA88301.1"/>
    <property type="molecule type" value="Genomic_DNA"/>
</dbReference>
<reference evidence="3" key="4">
    <citation type="submission" date="2024-10" db="EMBL/GenBank/DDBJ databases">
        <authorList>
            <person name="Bergman P."/>
            <person name="Andersson A.F."/>
            <person name="Zangenah S."/>
            <person name="Abbasi N."/>
        </authorList>
    </citation>
    <scope>NUCLEOTIDE SEQUENCE</scope>
    <source>
        <strain evidence="3">W5</strain>
    </source>
</reference>
<gene>
    <name evidence="3" type="ORF">ACI76L_02865</name>
    <name evidence="2" type="ORF">CGC58_00260</name>
</gene>
<feature type="signal peptide" evidence="1">
    <location>
        <begin position="1"/>
        <end position="19"/>
    </location>
</feature>
<evidence type="ECO:0000313" key="2">
    <source>
        <dbReference type="EMBL" id="ATA88301.1"/>
    </source>
</evidence>
<dbReference type="KEGG" id="csto:CGC58_00260"/>
<evidence type="ECO:0000313" key="3">
    <source>
        <dbReference type="EMBL" id="MFK8292716.1"/>
    </source>
</evidence>
<evidence type="ECO:0008006" key="6">
    <source>
        <dbReference type="Google" id="ProtNLM"/>
    </source>
</evidence>
<evidence type="ECO:0000256" key="1">
    <source>
        <dbReference type="SAM" id="SignalP"/>
    </source>
</evidence>
<organism evidence="2 4">
    <name type="scientific">Capnocytophaga stomatis</name>
    <dbReference type="NCBI Taxonomy" id="1848904"/>
    <lineage>
        <taxon>Bacteria</taxon>
        <taxon>Pseudomonadati</taxon>
        <taxon>Bacteroidota</taxon>
        <taxon>Flavobacteriia</taxon>
        <taxon>Flavobacteriales</taxon>
        <taxon>Flavobacteriaceae</taxon>
        <taxon>Capnocytophaga</taxon>
    </lineage>
</organism>
<reference evidence="2" key="2">
    <citation type="journal article" date="2017" name="Genome Announc.">
        <title>Twelve Complete Reference Genomes of Clinical Isolates in the Capnocytophaga Genus.</title>
        <authorList>
            <person name="Villarma A."/>
            <person name="Gulvik C.A."/>
            <person name="Rowe L.A."/>
            <person name="Sheth M."/>
            <person name="Juieng P."/>
            <person name="Nicholson A.C."/>
            <person name="Loparev V.N."/>
            <person name="McQuiston J.R."/>
        </authorList>
    </citation>
    <scope>NUCLEOTIDE SEQUENCE</scope>
    <source>
        <strain evidence="2">H2177</strain>
    </source>
</reference>
<evidence type="ECO:0000313" key="4">
    <source>
        <dbReference type="Proteomes" id="UP000217348"/>
    </source>
</evidence>
<keyword evidence="5" id="KW-1185">Reference proteome</keyword>
<dbReference type="EMBL" id="JBJGWJ010000001">
    <property type="protein sequence ID" value="MFK8292716.1"/>
    <property type="molecule type" value="Genomic_DNA"/>
</dbReference>
<dbReference type="OrthoDB" id="1148680at2"/>
<protein>
    <recommendedName>
        <fullName evidence="6">Outer membrane protein beta-barrel domain-containing protein</fullName>
    </recommendedName>
</protein>
<dbReference type="AlphaFoldDB" id="A0A250FTF5"/>
<feature type="chain" id="PRO_5012829172" description="Outer membrane protein beta-barrel domain-containing protein" evidence="1">
    <location>
        <begin position="20"/>
        <end position="177"/>
    </location>
</feature>